<feature type="domain" description="UPF0033" evidence="1">
    <location>
        <begin position="6"/>
        <end position="62"/>
    </location>
</feature>
<dbReference type="InterPro" id="IPR001455">
    <property type="entry name" value="TusA-like"/>
</dbReference>
<gene>
    <name evidence="2" type="ORF">GCM10023333_13220</name>
</gene>
<name>A0ABP9ELP5_9GAMM</name>
<accession>A0ABP9ELP5</accession>
<dbReference type="Proteomes" id="UP001499988">
    <property type="component" value="Unassembled WGS sequence"/>
</dbReference>
<organism evidence="2 3">
    <name type="scientific">Ferrimonas pelagia</name>
    <dbReference type="NCBI Taxonomy" id="1177826"/>
    <lineage>
        <taxon>Bacteria</taxon>
        <taxon>Pseudomonadati</taxon>
        <taxon>Pseudomonadota</taxon>
        <taxon>Gammaproteobacteria</taxon>
        <taxon>Alteromonadales</taxon>
        <taxon>Ferrimonadaceae</taxon>
        <taxon>Ferrimonas</taxon>
    </lineage>
</organism>
<protein>
    <recommendedName>
        <fullName evidence="1">UPF0033 domain-containing protein</fullName>
    </recommendedName>
</protein>
<dbReference type="Pfam" id="PF01206">
    <property type="entry name" value="TusA"/>
    <property type="match status" value="1"/>
</dbReference>
<reference evidence="3" key="1">
    <citation type="journal article" date="2019" name="Int. J. Syst. Evol. Microbiol.">
        <title>The Global Catalogue of Microorganisms (GCM) 10K type strain sequencing project: providing services to taxonomists for standard genome sequencing and annotation.</title>
        <authorList>
            <consortium name="The Broad Institute Genomics Platform"/>
            <consortium name="The Broad Institute Genome Sequencing Center for Infectious Disease"/>
            <person name="Wu L."/>
            <person name="Ma J."/>
        </authorList>
    </citation>
    <scope>NUCLEOTIDE SEQUENCE [LARGE SCALE GENOMIC DNA]</scope>
    <source>
        <strain evidence="3">JCM 18401</strain>
    </source>
</reference>
<dbReference type="SUPFAM" id="SSF64307">
    <property type="entry name" value="SirA-like"/>
    <property type="match status" value="1"/>
</dbReference>
<comment type="caution">
    <text evidence="2">The sequence shown here is derived from an EMBL/GenBank/DDBJ whole genome shotgun (WGS) entry which is preliminary data.</text>
</comment>
<proteinExistence type="predicted"/>
<dbReference type="EMBL" id="BAABJZ010000016">
    <property type="protein sequence ID" value="GAA4880354.1"/>
    <property type="molecule type" value="Genomic_DNA"/>
</dbReference>
<sequence length="71" mass="8077">MPMSGETVDLRQLRCPLAFVHAKLAIQARADGKPLTLLISDPGTAKDVPRWLDKIGSRYEWLEAERILRVY</sequence>
<dbReference type="InterPro" id="IPR036868">
    <property type="entry name" value="TusA-like_sf"/>
</dbReference>
<evidence type="ECO:0000259" key="1">
    <source>
        <dbReference type="Pfam" id="PF01206"/>
    </source>
</evidence>
<dbReference type="Gene3D" id="3.30.110.40">
    <property type="entry name" value="TusA-like domain"/>
    <property type="match status" value="1"/>
</dbReference>
<evidence type="ECO:0000313" key="2">
    <source>
        <dbReference type="EMBL" id="GAA4880354.1"/>
    </source>
</evidence>
<keyword evidence="3" id="KW-1185">Reference proteome</keyword>
<evidence type="ECO:0000313" key="3">
    <source>
        <dbReference type="Proteomes" id="UP001499988"/>
    </source>
</evidence>
<dbReference type="CDD" id="cd00291">
    <property type="entry name" value="SirA_YedF_YeeD"/>
    <property type="match status" value="1"/>
</dbReference>